<dbReference type="Proteomes" id="UP000471640">
    <property type="component" value="Unassembled WGS sequence"/>
</dbReference>
<keyword evidence="3 9" id="KW-0378">Hydrolase</keyword>
<dbReference type="Pfam" id="PF03372">
    <property type="entry name" value="Exo_endo_phos"/>
    <property type="match status" value="1"/>
</dbReference>
<dbReference type="CDD" id="cd09086">
    <property type="entry name" value="ExoIII-like_AP-endo"/>
    <property type="match status" value="1"/>
</dbReference>
<gene>
    <name evidence="9" type="primary">xthA</name>
    <name evidence="9" type="ORF">G3480_18865</name>
</gene>
<feature type="active site" description="Proton donor/acceptor" evidence="5">
    <location>
        <position position="168"/>
    </location>
</feature>
<dbReference type="NCBIfam" id="NF008733">
    <property type="entry name" value="PRK11756.1"/>
    <property type="match status" value="1"/>
</dbReference>
<evidence type="ECO:0000256" key="2">
    <source>
        <dbReference type="ARBA" id="ARBA00022723"/>
    </source>
</evidence>
<dbReference type="GO" id="GO:0003677">
    <property type="term" value="F:DNA binding"/>
    <property type="evidence" value="ECO:0007669"/>
    <property type="project" value="InterPro"/>
</dbReference>
<keyword evidence="10" id="KW-1185">Reference proteome</keyword>
<keyword evidence="4 6" id="KW-0460">Magnesium</keyword>
<feature type="binding site" evidence="6">
    <location>
        <position position="278"/>
    </location>
    <ligand>
        <name>Mg(2+)</name>
        <dbReference type="ChEBI" id="CHEBI:18420"/>
        <label>1</label>
    </ligand>
</feature>
<reference evidence="10" key="1">
    <citation type="journal article" date="2020" name="Microbiol. Resour. Announc.">
        <title>Draft Genome Sequences of Thiorhodococcus mannitoliphagus and Thiorhodococcus minor, Purple Sulfur Photosynthetic Bacteria in the Gammaproteobacterial Family Chromatiaceae.</title>
        <authorList>
            <person name="Aviles F.A."/>
            <person name="Meyer T.E."/>
            <person name="Kyndt J.A."/>
        </authorList>
    </citation>
    <scope>NUCLEOTIDE SEQUENCE [LARGE SCALE GENOMIC DNA]</scope>
    <source>
        <strain evidence="10">DSM 18266</strain>
    </source>
</reference>
<dbReference type="InterPro" id="IPR020847">
    <property type="entry name" value="AP_endonuclease_F1_BS"/>
</dbReference>
<feature type="binding site" evidence="6">
    <location>
        <position position="23"/>
    </location>
    <ligand>
        <name>Mg(2+)</name>
        <dbReference type="ChEBI" id="CHEBI:18420"/>
        <label>1</label>
    </ligand>
</feature>
<dbReference type="GO" id="GO:0006281">
    <property type="term" value="P:DNA repair"/>
    <property type="evidence" value="ECO:0007669"/>
    <property type="project" value="InterPro"/>
</dbReference>
<proteinExistence type="inferred from homology"/>
<dbReference type="EC" id="3.1.11.2" evidence="9"/>
<dbReference type="Gene3D" id="3.60.10.10">
    <property type="entry name" value="Endonuclease/exonuclease/phosphatase"/>
    <property type="match status" value="1"/>
</dbReference>
<name>A0A6P1DZ91_9GAMM</name>
<feature type="domain" description="Endonuclease/exonuclease/phosphatase" evidence="8">
    <location>
        <begin position="20"/>
        <end position="278"/>
    </location>
</feature>
<feature type="binding site" evidence="6">
    <location>
        <position position="50"/>
    </location>
    <ligand>
        <name>Mg(2+)</name>
        <dbReference type="ChEBI" id="CHEBI:18420"/>
        <label>1</label>
    </ligand>
</feature>
<feature type="binding site" evidence="6">
    <location>
        <position position="170"/>
    </location>
    <ligand>
        <name>Mg(2+)</name>
        <dbReference type="ChEBI" id="CHEBI:18420"/>
        <label>1</label>
    </ligand>
</feature>
<feature type="site" description="Interaction with DNA substrate" evidence="7">
    <location>
        <position position="278"/>
    </location>
</feature>
<feature type="active site" description="Proton acceptor" evidence="5">
    <location>
        <position position="278"/>
    </location>
</feature>
<keyword evidence="2 6" id="KW-0479">Metal-binding</keyword>
<accession>A0A6P1DZ91</accession>
<dbReference type="AlphaFoldDB" id="A0A6P1DZ91"/>
<feature type="site" description="Important for catalytic activity" evidence="7">
    <location>
        <position position="248"/>
    </location>
</feature>
<dbReference type="NCBIfam" id="TIGR00195">
    <property type="entry name" value="exoDNase_III"/>
    <property type="match status" value="1"/>
</dbReference>
<keyword evidence="6" id="KW-0464">Manganese</keyword>
<dbReference type="InterPro" id="IPR005135">
    <property type="entry name" value="Endo/exonuclease/phosphatase"/>
</dbReference>
<dbReference type="InterPro" id="IPR004808">
    <property type="entry name" value="AP_endonuc_1"/>
</dbReference>
<feature type="binding site" evidence="6">
    <location>
        <position position="277"/>
    </location>
    <ligand>
        <name>Mg(2+)</name>
        <dbReference type="ChEBI" id="CHEBI:18420"/>
        <label>1</label>
    </ligand>
</feature>
<dbReference type="PANTHER" id="PTHR43250:SF2">
    <property type="entry name" value="EXODEOXYRIBONUCLEASE III"/>
    <property type="match status" value="1"/>
</dbReference>
<protein>
    <submittedName>
        <fullName evidence="9">Exodeoxyribonuclease III</fullName>
        <ecNumber evidence="9">3.1.11.2</ecNumber>
    </submittedName>
</protein>
<feature type="binding site" evidence="6">
    <location>
        <position position="168"/>
    </location>
    <ligand>
        <name>Mg(2+)</name>
        <dbReference type="ChEBI" id="CHEBI:18420"/>
        <label>1</label>
    </ligand>
</feature>
<feature type="site" description="Transition state stabilizer" evidence="7">
    <location>
        <position position="170"/>
    </location>
</feature>
<evidence type="ECO:0000256" key="7">
    <source>
        <dbReference type="PIRSR" id="PIRSR604808-3"/>
    </source>
</evidence>
<dbReference type="SUPFAM" id="SSF56219">
    <property type="entry name" value="DNase I-like"/>
    <property type="match status" value="1"/>
</dbReference>
<dbReference type="PROSITE" id="PS00726">
    <property type="entry name" value="AP_NUCLEASE_F1_1"/>
    <property type="match status" value="1"/>
</dbReference>
<evidence type="ECO:0000256" key="1">
    <source>
        <dbReference type="ARBA" id="ARBA00007092"/>
    </source>
</evidence>
<reference evidence="9 10" key="2">
    <citation type="submission" date="2020-02" db="EMBL/GenBank/DDBJ databases">
        <title>Genome sequences of Thiorhodococcus mannitoliphagus and Thiorhodococcus minor, purple sulfur photosynthetic bacteria in the gammaproteobacterial family, Chromatiaceae.</title>
        <authorList>
            <person name="Aviles F.A."/>
            <person name="Meyer T.E."/>
            <person name="Kyndt J.A."/>
        </authorList>
    </citation>
    <scope>NUCLEOTIDE SEQUENCE [LARGE SCALE GENOMIC DNA]</scope>
    <source>
        <strain evidence="9 10">DSM 18266</strain>
    </source>
</reference>
<dbReference type="GO" id="GO:0046872">
    <property type="term" value="F:metal ion binding"/>
    <property type="evidence" value="ECO:0007669"/>
    <property type="project" value="UniProtKB-KW"/>
</dbReference>
<dbReference type="PROSITE" id="PS51435">
    <property type="entry name" value="AP_NUCLEASE_F1_4"/>
    <property type="match status" value="1"/>
</dbReference>
<dbReference type="GO" id="GO:0004519">
    <property type="term" value="F:endonuclease activity"/>
    <property type="evidence" value="ECO:0007669"/>
    <property type="project" value="InterPro"/>
</dbReference>
<evidence type="ECO:0000259" key="8">
    <source>
        <dbReference type="Pfam" id="PF03372"/>
    </source>
</evidence>
<dbReference type="NCBIfam" id="TIGR00633">
    <property type="entry name" value="xth"/>
    <property type="match status" value="1"/>
</dbReference>
<evidence type="ECO:0000313" key="10">
    <source>
        <dbReference type="Proteomes" id="UP000471640"/>
    </source>
</evidence>
<dbReference type="GO" id="GO:0008311">
    <property type="term" value="F:double-stranded DNA 3'-5' DNA exonuclease activity"/>
    <property type="evidence" value="ECO:0007669"/>
    <property type="project" value="UniProtKB-EC"/>
</dbReference>
<evidence type="ECO:0000256" key="3">
    <source>
        <dbReference type="ARBA" id="ARBA00022801"/>
    </source>
</evidence>
<dbReference type="PANTHER" id="PTHR43250">
    <property type="entry name" value="EXODEOXYRIBONUCLEASE III"/>
    <property type="match status" value="1"/>
</dbReference>
<comment type="similarity">
    <text evidence="1">Belongs to the DNA repair enzymes AP/ExoA family.</text>
</comment>
<feature type="active site" evidence="5">
    <location>
        <position position="126"/>
    </location>
</feature>
<evidence type="ECO:0000256" key="4">
    <source>
        <dbReference type="ARBA" id="ARBA00022842"/>
    </source>
</evidence>
<comment type="caution">
    <text evidence="9">The sequence shown here is derived from an EMBL/GenBank/DDBJ whole genome shotgun (WGS) entry which is preliminary data.</text>
</comment>
<dbReference type="EMBL" id="JAAIJR010000095">
    <property type="protein sequence ID" value="NEX22341.1"/>
    <property type="molecule type" value="Genomic_DNA"/>
</dbReference>
<organism evidence="9 10">
    <name type="scientific">Thiorhodococcus mannitoliphagus</name>
    <dbReference type="NCBI Taxonomy" id="329406"/>
    <lineage>
        <taxon>Bacteria</taxon>
        <taxon>Pseudomonadati</taxon>
        <taxon>Pseudomonadota</taxon>
        <taxon>Gammaproteobacteria</taxon>
        <taxon>Chromatiales</taxon>
        <taxon>Chromatiaceae</taxon>
        <taxon>Thiorhodococcus</taxon>
    </lineage>
</organism>
<evidence type="ECO:0000256" key="6">
    <source>
        <dbReference type="PIRSR" id="PIRSR604808-2"/>
    </source>
</evidence>
<dbReference type="InterPro" id="IPR036691">
    <property type="entry name" value="Endo/exonu/phosph_ase_sf"/>
</dbReference>
<comment type="cofactor">
    <cofactor evidence="6">
        <name>Mg(2+)</name>
        <dbReference type="ChEBI" id="CHEBI:18420"/>
    </cofactor>
    <cofactor evidence="6">
        <name>Mn(2+)</name>
        <dbReference type="ChEBI" id="CHEBI:29035"/>
    </cofactor>
    <text evidence="6">Probably binds two magnesium or manganese ions per subunit.</text>
</comment>
<dbReference type="InterPro" id="IPR037493">
    <property type="entry name" value="ExoIII-like"/>
</dbReference>
<evidence type="ECO:0000313" key="9">
    <source>
        <dbReference type="EMBL" id="NEX22341.1"/>
    </source>
</evidence>
<sequence length="287" mass="32598">MLAFRASVHIRRSSPVFKILSFNINGIRARPHQVEAIKATLDPDILGLQECKVADEQFPLDWAQGLGYATHFHGQKGHYGVALLSKLEPASVIKGFPNDEVEAQRRAITGRYAAPSGEEVVVINGYFPQGESRDHPVKFPSKRKFYADLLAFLQARFSPDQNVVVMGDMNVAPLDLDIGIGSDNAKRWLRTGKCSFLPEEREWLKAVTDWGLTDAYRALYPEVEDRLSWFDYRSRGFEREPKHGLRIDHLLISAPLRERLLDAGIDYEIRGMEKPSDHCPVWIQLDL</sequence>
<evidence type="ECO:0000256" key="5">
    <source>
        <dbReference type="PIRSR" id="PIRSR604808-1"/>
    </source>
</evidence>